<keyword evidence="5 13" id="KW-0540">Nuclease</keyword>
<comment type="cofactor">
    <cofactor evidence="13">
        <name>Mg(2+)</name>
        <dbReference type="ChEBI" id="CHEBI:18420"/>
    </cofactor>
    <cofactor evidence="13">
        <name>Mn(2+)</name>
        <dbReference type="ChEBI" id="CHEBI:29035"/>
    </cofactor>
    <text evidence="13">Mg(2+) or Mn(2+) required for ssDNA cleavage activity.</text>
</comment>
<evidence type="ECO:0000256" key="1">
    <source>
        <dbReference type="ARBA" id="ARBA00001966"/>
    </source>
</evidence>
<evidence type="ECO:0000256" key="3">
    <source>
        <dbReference type="ARBA" id="ARBA00012768"/>
    </source>
</evidence>
<evidence type="ECO:0000256" key="5">
    <source>
        <dbReference type="ARBA" id="ARBA00022722"/>
    </source>
</evidence>
<dbReference type="InterPro" id="IPR022765">
    <property type="entry name" value="Dna2/Cas4_DUF83"/>
</dbReference>
<protein>
    <recommendedName>
        <fullName evidence="4 13">CRISPR-associated exonuclease Cas4</fullName>
        <ecNumber evidence="3 13">3.1.12.1</ecNumber>
    </recommendedName>
</protein>
<evidence type="ECO:0000256" key="11">
    <source>
        <dbReference type="ARBA" id="ARBA00023118"/>
    </source>
</evidence>
<comment type="cofactor">
    <cofactor evidence="1">
        <name>[4Fe-4S] cluster</name>
        <dbReference type="ChEBI" id="CHEBI:49883"/>
    </cofactor>
</comment>
<dbReference type="PANTHER" id="PTHR36531:SF6">
    <property type="entry name" value="DNA REPLICATION ATP-DEPENDENT HELICASE_NUCLEASE DNA2"/>
    <property type="match status" value="1"/>
</dbReference>
<dbReference type="GO" id="GO:0051607">
    <property type="term" value="P:defense response to virus"/>
    <property type="evidence" value="ECO:0007669"/>
    <property type="project" value="UniProtKB-KW"/>
</dbReference>
<evidence type="ECO:0000256" key="6">
    <source>
        <dbReference type="ARBA" id="ARBA00022723"/>
    </source>
</evidence>
<evidence type="ECO:0000256" key="7">
    <source>
        <dbReference type="ARBA" id="ARBA00022801"/>
    </source>
</evidence>
<dbReference type="GO" id="GO:0004527">
    <property type="term" value="F:exonuclease activity"/>
    <property type="evidence" value="ECO:0007669"/>
    <property type="project" value="UniProtKB-KW"/>
</dbReference>
<evidence type="ECO:0000313" key="15">
    <source>
        <dbReference type="EMBL" id="OEJ73967.1"/>
    </source>
</evidence>
<name>A0A1E5QH98_9CYAN</name>
<dbReference type="Gene3D" id="3.90.320.10">
    <property type="match status" value="1"/>
</dbReference>
<keyword evidence="7 13" id="KW-0378">Hydrolase</keyword>
<evidence type="ECO:0000256" key="8">
    <source>
        <dbReference type="ARBA" id="ARBA00022839"/>
    </source>
</evidence>
<dbReference type="STRING" id="1781255.BH720_17455"/>
<keyword evidence="11 13" id="KW-0051">Antiviral defense</keyword>
<accession>A0A1E5QH98</accession>
<keyword evidence="12 13" id="KW-0464">Manganese</keyword>
<evidence type="ECO:0000256" key="4">
    <source>
        <dbReference type="ARBA" id="ARBA00020049"/>
    </source>
</evidence>
<keyword evidence="10 13" id="KW-0411">Iron-sulfur</keyword>
<evidence type="ECO:0000256" key="13">
    <source>
        <dbReference type="RuleBase" id="RU365022"/>
    </source>
</evidence>
<dbReference type="PANTHER" id="PTHR36531">
    <property type="entry name" value="CRISPR-ASSOCIATED EXONUCLEASE CAS4"/>
    <property type="match status" value="1"/>
</dbReference>
<dbReference type="AlphaFoldDB" id="A0A1E5QH98"/>
<comment type="cofactor">
    <cofactor evidence="13">
        <name>iron-sulfur cluster</name>
        <dbReference type="ChEBI" id="CHEBI:30408"/>
    </cofactor>
</comment>
<comment type="similarity">
    <text evidence="2 13">Belongs to the CRISPR-associated exonuclease Cas4 family.</text>
</comment>
<evidence type="ECO:0000256" key="10">
    <source>
        <dbReference type="ARBA" id="ARBA00023014"/>
    </source>
</evidence>
<proteinExistence type="inferred from homology"/>
<keyword evidence="8 13" id="KW-0269">Exonuclease</keyword>
<keyword evidence="6 13" id="KW-0479">Metal-binding</keyword>
<dbReference type="GO" id="GO:0046872">
    <property type="term" value="F:metal ion binding"/>
    <property type="evidence" value="ECO:0007669"/>
    <property type="project" value="UniProtKB-KW"/>
</dbReference>
<gene>
    <name evidence="15" type="ORF">BH720_17455</name>
</gene>
<keyword evidence="9 13" id="KW-0408">Iron</keyword>
<sequence>MDGFDYVPIAALNHYAYCPHRCWRMFCIGDFVDNQYTIEGTSLHERVHTLSAENRGETYQVRSIWLKSEQYQLLGKADLIEETDGQFYPVEYKRGDKGEWENDAMQVCAQALCLEEMTQTTVSRGYVYYAASHQRQLVEIDAGLREQAIALISEIVQLFATGKRPEAVYTPRCRGCSLYSQCLPQAKDKVRRYQEAVE</sequence>
<dbReference type="GO" id="GO:0051536">
    <property type="term" value="F:iron-sulfur cluster binding"/>
    <property type="evidence" value="ECO:0007669"/>
    <property type="project" value="UniProtKB-KW"/>
</dbReference>
<evidence type="ECO:0000256" key="12">
    <source>
        <dbReference type="ARBA" id="ARBA00023211"/>
    </source>
</evidence>
<comment type="caution">
    <text evidence="15">The sequence shown here is derived from an EMBL/GenBank/DDBJ whole genome shotgun (WGS) entry which is preliminary data.</text>
</comment>
<evidence type="ECO:0000256" key="2">
    <source>
        <dbReference type="ARBA" id="ARBA00009189"/>
    </source>
</evidence>
<dbReference type="EMBL" id="MJGC01000077">
    <property type="protein sequence ID" value="OEJ73967.1"/>
    <property type="molecule type" value="Genomic_DNA"/>
</dbReference>
<evidence type="ECO:0000259" key="14">
    <source>
        <dbReference type="Pfam" id="PF01930"/>
    </source>
</evidence>
<dbReference type="NCBIfam" id="TIGR00372">
    <property type="entry name" value="cas4"/>
    <property type="match status" value="1"/>
</dbReference>
<dbReference type="CDD" id="cd09637">
    <property type="entry name" value="Cas4_I-A_I-B_I-C_I-D_II-B"/>
    <property type="match status" value="1"/>
</dbReference>
<dbReference type="InterPro" id="IPR051827">
    <property type="entry name" value="Cas4_exonuclease"/>
</dbReference>
<reference evidence="15" key="1">
    <citation type="submission" date="2016-09" db="EMBL/GenBank/DDBJ databases">
        <title>Draft genome of thermotolerant cyanobacterium Desertifilum sp. strain IPPAS B-1220.</title>
        <authorList>
            <person name="Sinetova M.A."/>
            <person name="Bolakhan K."/>
            <person name="Zayadan B.K."/>
            <person name="Mironov K.S."/>
            <person name="Ustinova V."/>
            <person name="Kupriyanova E.V."/>
            <person name="Sidorov R.A."/>
            <person name="Skrypnik A.N."/>
            <person name="Gogoleva N.E."/>
            <person name="Gogolev Y.V."/>
            <person name="Los D.A."/>
        </authorList>
    </citation>
    <scope>NUCLEOTIDE SEQUENCE [LARGE SCALE GENOMIC DNA]</scope>
    <source>
        <strain evidence="15">IPPAS B-1220</strain>
    </source>
</reference>
<dbReference type="OrthoDB" id="9781776at2"/>
<dbReference type="EC" id="3.1.12.1" evidence="3 13"/>
<dbReference type="InterPro" id="IPR011604">
    <property type="entry name" value="PDDEXK-like_dom_sf"/>
</dbReference>
<comment type="function">
    <text evidence="13">CRISPR (clustered regularly interspaced short palindromic repeat) is an adaptive immune system that provides protection against mobile genetic elements (viruses, transposable elements and conjugative plasmids). CRISPR clusters contain sequences complementary to antecedent mobile elements and target invading nucleic acids. CRISPR clusters are transcribed and processed into CRISPR RNA (crRNA).</text>
</comment>
<dbReference type="InterPro" id="IPR013343">
    <property type="entry name" value="CRISPR-assoc_prot_Cas4"/>
</dbReference>
<dbReference type="Pfam" id="PF01930">
    <property type="entry name" value="Cas_Cas4"/>
    <property type="match status" value="1"/>
</dbReference>
<organism evidence="15">
    <name type="scientific">Desertifilum tharense IPPAS B-1220</name>
    <dbReference type="NCBI Taxonomy" id="1781255"/>
    <lineage>
        <taxon>Bacteria</taxon>
        <taxon>Bacillati</taxon>
        <taxon>Cyanobacteriota</taxon>
        <taxon>Cyanophyceae</taxon>
        <taxon>Desertifilales</taxon>
        <taxon>Desertifilaceae</taxon>
        <taxon>Desertifilum</taxon>
    </lineage>
</organism>
<feature type="domain" description="DUF83" evidence="14">
    <location>
        <begin position="11"/>
        <end position="183"/>
    </location>
</feature>
<evidence type="ECO:0000256" key="9">
    <source>
        <dbReference type="ARBA" id="ARBA00023004"/>
    </source>
</evidence>